<organism evidence="2">
    <name type="scientific">marine sediment metagenome</name>
    <dbReference type="NCBI Taxonomy" id="412755"/>
    <lineage>
        <taxon>unclassified sequences</taxon>
        <taxon>metagenomes</taxon>
        <taxon>ecological metagenomes</taxon>
    </lineage>
</organism>
<keyword evidence="1" id="KW-1133">Transmembrane helix</keyword>
<protein>
    <submittedName>
        <fullName evidence="2">Uncharacterized protein</fullName>
    </submittedName>
</protein>
<proteinExistence type="predicted"/>
<keyword evidence="1" id="KW-0472">Membrane</keyword>
<dbReference type="AlphaFoldDB" id="A0A0F9N3P8"/>
<evidence type="ECO:0000313" key="2">
    <source>
        <dbReference type="EMBL" id="KKM76132.1"/>
    </source>
</evidence>
<evidence type="ECO:0000256" key="1">
    <source>
        <dbReference type="SAM" id="Phobius"/>
    </source>
</evidence>
<accession>A0A0F9N3P8</accession>
<name>A0A0F9N3P8_9ZZZZ</name>
<gene>
    <name evidence="2" type="ORF">LCGC14_1383240</name>
</gene>
<feature type="transmembrane region" description="Helical" evidence="1">
    <location>
        <begin position="32"/>
        <end position="52"/>
    </location>
</feature>
<sequence length="53" mass="6663">MRRRKKRMQPMTSEEYWEWRSWRARRIRWEELVLYLAVAMGFALIALVMILFS</sequence>
<keyword evidence="1" id="KW-0812">Transmembrane</keyword>
<reference evidence="2" key="1">
    <citation type="journal article" date="2015" name="Nature">
        <title>Complex archaea that bridge the gap between prokaryotes and eukaryotes.</title>
        <authorList>
            <person name="Spang A."/>
            <person name="Saw J.H."/>
            <person name="Jorgensen S.L."/>
            <person name="Zaremba-Niedzwiedzka K."/>
            <person name="Martijn J."/>
            <person name="Lind A.E."/>
            <person name="van Eijk R."/>
            <person name="Schleper C."/>
            <person name="Guy L."/>
            <person name="Ettema T.J."/>
        </authorList>
    </citation>
    <scope>NUCLEOTIDE SEQUENCE</scope>
</reference>
<comment type="caution">
    <text evidence="2">The sequence shown here is derived from an EMBL/GenBank/DDBJ whole genome shotgun (WGS) entry which is preliminary data.</text>
</comment>
<dbReference type="EMBL" id="LAZR01008860">
    <property type="protein sequence ID" value="KKM76132.1"/>
    <property type="molecule type" value="Genomic_DNA"/>
</dbReference>